<evidence type="ECO:0000256" key="1">
    <source>
        <dbReference type="SAM" id="Coils"/>
    </source>
</evidence>
<reference evidence="3 4" key="2">
    <citation type="submission" date="2024-07" db="EMBL/GenBank/DDBJ databases">
        <authorList>
            <person name="Akdeniz Z."/>
        </authorList>
    </citation>
    <scope>NUCLEOTIDE SEQUENCE [LARGE SCALE GENOMIC DNA]</scope>
</reference>
<keyword evidence="1" id="KW-0175">Coiled coil</keyword>
<evidence type="ECO:0000313" key="3">
    <source>
        <dbReference type="EMBL" id="CAL6055292.1"/>
    </source>
</evidence>
<dbReference type="EMBL" id="CAXDID020000205">
    <property type="protein sequence ID" value="CAL6055292.1"/>
    <property type="molecule type" value="Genomic_DNA"/>
</dbReference>
<accession>A0AA86TJD6</accession>
<dbReference type="AlphaFoldDB" id="A0AA86TJD6"/>
<evidence type="ECO:0000313" key="4">
    <source>
        <dbReference type="Proteomes" id="UP001642409"/>
    </source>
</evidence>
<reference evidence="2" key="1">
    <citation type="submission" date="2023-06" db="EMBL/GenBank/DDBJ databases">
        <authorList>
            <person name="Kurt Z."/>
        </authorList>
    </citation>
    <scope>NUCLEOTIDE SEQUENCE</scope>
</reference>
<gene>
    <name evidence="2" type="ORF">HINF_LOCUS2433</name>
    <name evidence="3" type="ORF">HINF_LOCUS46476</name>
</gene>
<feature type="coiled-coil region" evidence="1">
    <location>
        <begin position="3"/>
        <end position="33"/>
    </location>
</feature>
<evidence type="ECO:0000313" key="2">
    <source>
        <dbReference type="EMBL" id="CAI9914788.1"/>
    </source>
</evidence>
<keyword evidence="4" id="KW-1185">Reference proteome</keyword>
<organism evidence="2">
    <name type="scientific">Hexamita inflata</name>
    <dbReference type="NCBI Taxonomy" id="28002"/>
    <lineage>
        <taxon>Eukaryota</taxon>
        <taxon>Metamonada</taxon>
        <taxon>Diplomonadida</taxon>
        <taxon>Hexamitidae</taxon>
        <taxon>Hexamitinae</taxon>
        <taxon>Hexamita</taxon>
    </lineage>
</organism>
<dbReference type="Proteomes" id="UP001642409">
    <property type="component" value="Unassembled WGS sequence"/>
</dbReference>
<sequence length="179" mass="21239">MIHNEQLQKLKRLQNLLQELNYLESQVLNKNLKEESSIYLTSQNTVQHSQSQKKEMFANACKKSLSIFYPQIKIGDKQQLCAMVDGITISKNKRAFWTSVQSMIPQKSVTQVKEYYQKCFSRIKYEQNISEEDKNMLRQLSVLMKESKPAEVANSFIQRYTEKNYFKRTLVMFIVYLRK</sequence>
<dbReference type="EMBL" id="CATOUU010000056">
    <property type="protein sequence ID" value="CAI9914788.1"/>
    <property type="molecule type" value="Genomic_DNA"/>
</dbReference>
<name>A0AA86TJD6_9EUKA</name>
<protein>
    <submittedName>
        <fullName evidence="3">Hypothetical_protein</fullName>
    </submittedName>
</protein>
<comment type="caution">
    <text evidence="2">The sequence shown here is derived from an EMBL/GenBank/DDBJ whole genome shotgun (WGS) entry which is preliminary data.</text>
</comment>
<proteinExistence type="predicted"/>
<dbReference type="Gene3D" id="1.10.10.60">
    <property type="entry name" value="Homeodomain-like"/>
    <property type="match status" value="1"/>
</dbReference>